<reference evidence="1 2" key="1">
    <citation type="submission" date="2018-06" db="EMBL/GenBank/DDBJ databases">
        <authorList>
            <consortium name="Pathogen Informatics"/>
            <person name="Doyle S."/>
        </authorList>
    </citation>
    <scope>NUCLEOTIDE SEQUENCE [LARGE SCALE GENOMIC DNA]</scope>
    <source>
        <strain evidence="1 2">NCTC13093</strain>
    </source>
</reference>
<dbReference type="EMBL" id="UAPV01000001">
    <property type="protein sequence ID" value="SPT69011.1"/>
    <property type="molecule type" value="Genomic_DNA"/>
</dbReference>
<sequence>MFDRSFCFKRIDKMTQCIKILAVADPAVFAFDDEKLDIFSAFSHKVVFEMHPWSEYTKLLQLSLSGSGGYDIVMFPGHLFLKDLVDNKQLSPLDFNADKLRRGLAYDIKMHDRLYAFPAFYDGHIIVFKKGVSARLDAYDNKIIEPDTFIKLATEDFKGAFSVKAAASEIFTDALPFLRYTHNGTIQDIYTQDGLIEKADAFTQRLAAYCSLKDSALPGTDKFGNEEVASALIKDEAQLIITWSGQLGLIDRQMPLDEGYGFATLSTAWNVAWNFGLLESSCNKEICHELFDYLCCSDIDKKCALYSGTPLYKDTVFDRPWSKALDLLLEHAKPLPFADSSPAKNGLLYEYIYKAYTGQMDATQALSEAFLKIGAMERS</sequence>
<dbReference type="Proteomes" id="UP000250086">
    <property type="component" value="Unassembled WGS sequence"/>
</dbReference>
<keyword evidence="2" id="KW-1185">Reference proteome</keyword>
<name>A0A2X0WU74_9GAMM</name>
<gene>
    <name evidence="1" type="ORF">NCTC13093_00374</name>
</gene>
<proteinExistence type="predicted"/>
<dbReference type="InterPro" id="IPR006059">
    <property type="entry name" value="SBP"/>
</dbReference>
<evidence type="ECO:0000313" key="1">
    <source>
        <dbReference type="EMBL" id="SPT69011.1"/>
    </source>
</evidence>
<dbReference type="AlphaFoldDB" id="A0A2X0WU74"/>
<dbReference type="SUPFAM" id="SSF53850">
    <property type="entry name" value="Periplasmic binding protein-like II"/>
    <property type="match status" value="1"/>
</dbReference>
<organism evidence="1 2">
    <name type="scientific">Anaerobiospirillum thomasii</name>
    <dbReference type="NCBI Taxonomy" id="179995"/>
    <lineage>
        <taxon>Bacteria</taxon>
        <taxon>Pseudomonadati</taxon>
        <taxon>Pseudomonadota</taxon>
        <taxon>Gammaproteobacteria</taxon>
        <taxon>Aeromonadales</taxon>
        <taxon>Succinivibrionaceae</taxon>
        <taxon>Anaerobiospirillum</taxon>
    </lineage>
</organism>
<evidence type="ECO:0000313" key="2">
    <source>
        <dbReference type="Proteomes" id="UP000250086"/>
    </source>
</evidence>
<protein>
    <recommendedName>
        <fullName evidence="3">Maltose-binding periplasmic proteins/domains</fullName>
    </recommendedName>
</protein>
<dbReference type="Gene3D" id="3.40.190.10">
    <property type="entry name" value="Periplasmic binding protein-like II"/>
    <property type="match status" value="1"/>
</dbReference>
<evidence type="ECO:0008006" key="3">
    <source>
        <dbReference type="Google" id="ProtNLM"/>
    </source>
</evidence>
<accession>A0A2X0WU74</accession>
<dbReference type="Pfam" id="PF01547">
    <property type="entry name" value="SBP_bac_1"/>
    <property type="match status" value="1"/>
</dbReference>